<name>A0AAW1UP89_9CUCU</name>
<gene>
    <name evidence="1" type="ORF">WA026_017295</name>
</gene>
<dbReference type="EMBL" id="JARQZJ010000070">
    <property type="protein sequence ID" value="KAK9881777.1"/>
    <property type="molecule type" value="Genomic_DNA"/>
</dbReference>
<evidence type="ECO:0000313" key="1">
    <source>
        <dbReference type="EMBL" id="KAK9881777.1"/>
    </source>
</evidence>
<dbReference type="AlphaFoldDB" id="A0AAW1UP89"/>
<evidence type="ECO:0000313" key="2">
    <source>
        <dbReference type="Proteomes" id="UP001431783"/>
    </source>
</evidence>
<dbReference type="Proteomes" id="UP001431783">
    <property type="component" value="Unassembled WGS sequence"/>
</dbReference>
<protein>
    <submittedName>
        <fullName evidence="1">Uncharacterized protein</fullName>
    </submittedName>
</protein>
<reference evidence="1 2" key="1">
    <citation type="submission" date="2023-03" db="EMBL/GenBank/DDBJ databases">
        <title>Genome insight into feeding habits of ladybird beetles.</title>
        <authorList>
            <person name="Li H.-S."/>
            <person name="Huang Y.-H."/>
            <person name="Pang H."/>
        </authorList>
    </citation>
    <scope>NUCLEOTIDE SEQUENCE [LARGE SCALE GENOMIC DNA]</scope>
    <source>
        <strain evidence="1">SYSU_2023b</strain>
        <tissue evidence="1">Whole body</tissue>
    </source>
</reference>
<sequence>MSTLVTTTKMSAELELFTGEIVGTFWPAKKSRHRQLVQVQIRKREEDMVVVFYIYIQQTRETYKVFDPYTSHVPKEIPKDVINSKYNLSYNNGNGDKFPNLKFITTLKLSRIQRTRRSFHR</sequence>
<organism evidence="1 2">
    <name type="scientific">Henosepilachna vigintioctopunctata</name>
    <dbReference type="NCBI Taxonomy" id="420089"/>
    <lineage>
        <taxon>Eukaryota</taxon>
        <taxon>Metazoa</taxon>
        <taxon>Ecdysozoa</taxon>
        <taxon>Arthropoda</taxon>
        <taxon>Hexapoda</taxon>
        <taxon>Insecta</taxon>
        <taxon>Pterygota</taxon>
        <taxon>Neoptera</taxon>
        <taxon>Endopterygota</taxon>
        <taxon>Coleoptera</taxon>
        <taxon>Polyphaga</taxon>
        <taxon>Cucujiformia</taxon>
        <taxon>Coccinelloidea</taxon>
        <taxon>Coccinellidae</taxon>
        <taxon>Epilachninae</taxon>
        <taxon>Epilachnini</taxon>
        <taxon>Henosepilachna</taxon>
    </lineage>
</organism>
<accession>A0AAW1UP89</accession>
<comment type="caution">
    <text evidence="1">The sequence shown here is derived from an EMBL/GenBank/DDBJ whole genome shotgun (WGS) entry which is preliminary data.</text>
</comment>
<keyword evidence="2" id="KW-1185">Reference proteome</keyword>
<proteinExistence type="predicted"/>